<evidence type="ECO:0000313" key="5">
    <source>
        <dbReference type="EMBL" id="KAK7310852.1"/>
    </source>
</evidence>
<protein>
    <submittedName>
        <fullName evidence="5">Uncharacterized protein</fullName>
    </submittedName>
</protein>
<keyword evidence="4" id="KW-0809">Transit peptide</keyword>
<dbReference type="Gene3D" id="3.10.450.40">
    <property type="match status" value="1"/>
</dbReference>
<comment type="subcellular location">
    <subcellularLocation>
        <location evidence="1">Plastid</location>
        <location evidence="1">Chloroplast</location>
    </subcellularLocation>
</comment>
<gene>
    <name evidence="5" type="ORF">RJT34_08613</name>
</gene>
<dbReference type="Proteomes" id="UP001359559">
    <property type="component" value="Unassembled WGS sequence"/>
</dbReference>
<name>A0AAN9K792_CLITE</name>
<proteinExistence type="predicted"/>
<sequence length="241" mass="27552">MLCLQRTTFLISDNVSDGKYPSCPSSNSIIIDISSQAMASLLPKTASLLNPLTNPSYPLIFFPFRFPSLPPQPRFSLLKASSSSDGANLQGKPIISHAYAFQHEDEDESEDNATEDEKWVDWEDQILEDTVPLVGFVRMILHSGQYESGERLSPEHEKTILEKLLPFHPESEKKIGCGIDYITVGYHPDFERSRCLFIVRQDGELVDFSYWKCIKGLIRKNYPLYADTFILRHFRKKSRSL</sequence>
<dbReference type="Pfam" id="PF11523">
    <property type="entry name" value="DUF3223"/>
    <property type="match status" value="1"/>
</dbReference>
<keyword evidence="6" id="KW-1185">Reference proteome</keyword>
<dbReference type="PANTHER" id="PTHR33415:SF15">
    <property type="entry name" value="PROTEIN DCL HOMOLOG, CHLOROPLASTIC"/>
    <property type="match status" value="1"/>
</dbReference>
<dbReference type="GO" id="GO:0009658">
    <property type="term" value="P:chloroplast organization"/>
    <property type="evidence" value="ECO:0007669"/>
    <property type="project" value="TreeGrafter"/>
</dbReference>
<dbReference type="PANTHER" id="PTHR33415">
    <property type="entry name" value="PROTEIN EMBRYO DEFECTIVE 514"/>
    <property type="match status" value="1"/>
</dbReference>
<evidence type="ECO:0000313" key="6">
    <source>
        <dbReference type="Proteomes" id="UP001359559"/>
    </source>
</evidence>
<evidence type="ECO:0000256" key="2">
    <source>
        <dbReference type="ARBA" id="ARBA00022528"/>
    </source>
</evidence>
<dbReference type="FunFam" id="3.10.450.40:FF:000008">
    <property type="entry name" value="Protein DCL, chloroplastic"/>
    <property type="match status" value="1"/>
</dbReference>
<dbReference type="GO" id="GO:0009507">
    <property type="term" value="C:chloroplast"/>
    <property type="evidence" value="ECO:0007669"/>
    <property type="project" value="UniProtKB-SubCell"/>
</dbReference>
<dbReference type="AlphaFoldDB" id="A0AAN9K792"/>
<dbReference type="GO" id="GO:1901259">
    <property type="term" value="P:chloroplast rRNA processing"/>
    <property type="evidence" value="ECO:0007669"/>
    <property type="project" value="UniProtKB-ARBA"/>
</dbReference>
<comment type="caution">
    <text evidence="5">The sequence shown here is derived from an EMBL/GenBank/DDBJ whole genome shotgun (WGS) entry which is preliminary data.</text>
</comment>
<dbReference type="InterPro" id="IPR044673">
    <property type="entry name" value="DCL-like"/>
</dbReference>
<dbReference type="EMBL" id="JAYKXN010000002">
    <property type="protein sequence ID" value="KAK7310852.1"/>
    <property type="molecule type" value="Genomic_DNA"/>
</dbReference>
<organism evidence="5 6">
    <name type="scientific">Clitoria ternatea</name>
    <name type="common">Butterfly pea</name>
    <dbReference type="NCBI Taxonomy" id="43366"/>
    <lineage>
        <taxon>Eukaryota</taxon>
        <taxon>Viridiplantae</taxon>
        <taxon>Streptophyta</taxon>
        <taxon>Embryophyta</taxon>
        <taxon>Tracheophyta</taxon>
        <taxon>Spermatophyta</taxon>
        <taxon>Magnoliopsida</taxon>
        <taxon>eudicotyledons</taxon>
        <taxon>Gunneridae</taxon>
        <taxon>Pentapetalae</taxon>
        <taxon>rosids</taxon>
        <taxon>fabids</taxon>
        <taxon>Fabales</taxon>
        <taxon>Fabaceae</taxon>
        <taxon>Papilionoideae</taxon>
        <taxon>50 kb inversion clade</taxon>
        <taxon>NPAAA clade</taxon>
        <taxon>indigoferoid/millettioid clade</taxon>
        <taxon>Phaseoleae</taxon>
        <taxon>Clitoria</taxon>
    </lineage>
</organism>
<evidence type="ECO:0000256" key="3">
    <source>
        <dbReference type="ARBA" id="ARBA00022640"/>
    </source>
</evidence>
<reference evidence="5 6" key="1">
    <citation type="submission" date="2024-01" db="EMBL/GenBank/DDBJ databases">
        <title>The genomes of 5 underutilized Papilionoideae crops provide insights into root nodulation and disease resistance.</title>
        <authorList>
            <person name="Yuan L."/>
        </authorList>
    </citation>
    <scope>NUCLEOTIDE SEQUENCE [LARGE SCALE GENOMIC DNA]</scope>
    <source>
        <strain evidence="5">LY-2023</strain>
        <tissue evidence="5">Leaf</tissue>
    </source>
</reference>
<keyword evidence="2" id="KW-0150">Chloroplast</keyword>
<keyword evidence="3" id="KW-0934">Plastid</keyword>
<accession>A0AAN9K792</accession>
<evidence type="ECO:0000256" key="1">
    <source>
        <dbReference type="ARBA" id="ARBA00004229"/>
    </source>
</evidence>
<evidence type="ECO:0000256" key="4">
    <source>
        <dbReference type="ARBA" id="ARBA00022946"/>
    </source>
</evidence>